<evidence type="ECO:0000256" key="7">
    <source>
        <dbReference type="ARBA" id="ARBA00022840"/>
    </source>
</evidence>
<evidence type="ECO:0000256" key="6">
    <source>
        <dbReference type="ARBA" id="ARBA00022741"/>
    </source>
</evidence>
<dbReference type="EMBL" id="AP019379">
    <property type="protein sequence ID" value="BBI01123.1"/>
    <property type="molecule type" value="Genomic_DNA"/>
</dbReference>
<dbReference type="GO" id="GO:0005829">
    <property type="term" value="C:cytosol"/>
    <property type="evidence" value="ECO:0007669"/>
    <property type="project" value="TreeGrafter"/>
</dbReference>
<dbReference type="InterPro" id="IPR006194">
    <property type="entry name" value="Gly-tRNA-synth_heterodimer"/>
</dbReference>
<sequence>MEPLDLPIGAGTFHKETFFNAIKKNTSAAVAYVQPCRRPSDGRYASNPSRLQHYYQFQVIIKPPPENIQKIYINSLKKLLINPKIQDIRFVEDNWENPTLGASGVGWEIRINGMEVTQFTYFQQMGGLDCNPVTVEITYGLERIAMHLQNTKNVYDVIWMKNKRKSITYGDLFYQNEIEQSSFNFTYSNTKMLLKSFKQCIEEATKLLSLNPPLIFPAYEFILQATHNFNLLEAKREMSVNERKHYIFTIRNLVKLLTINYHNK</sequence>
<comment type="similarity">
    <text evidence="1">Belongs to the class-II aminoacyl-tRNA synthetase family.</text>
</comment>
<evidence type="ECO:0000256" key="9">
    <source>
        <dbReference type="ARBA" id="ARBA00023146"/>
    </source>
</evidence>
<dbReference type="InterPro" id="IPR045864">
    <property type="entry name" value="aa-tRNA-synth_II/BPL/LPL"/>
</dbReference>
<reference evidence="12 13" key="1">
    <citation type="journal article" date="2019" name="Proc. Natl. Acad. Sci. U.S.A.">
        <title>Exaggeration and cooption of innate immunity for social defense.</title>
        <authorList>
            <person name="Kutsukake M."/>
            <person name="Moriyama M."/>
            <person name="Shigenobu S."/>
            <person name="Meng X.-Y."/>
            <person name="Nikoh N."/>
            <person name="Noda C."/>
            <person name="Kobayashi S."/>
            <person name="Fukatsu T."/>
        </authorList>
    </citation>
    <scope>NUCLEOTIDE SEQUENCE [LARGE SCALE GENOMIC DNA]</scope>
    <source>
        <strain evidence="12 13">Nmo</strain>
    </source>
</reference>
<keyword evidence="5" id="KW-0436">Ligase</keyword>
<evidence type="ECO:0000256" key="5">
    <source>
        <dbReference type="ARBA" id="ARBA00022598"/>
    </source>
</evidence>
<dbReference type="SUPFAM" id="SSF55681">
    <property type="entry name" value="Class II aaRS and biotin synthetases"/>
    <property type="match status" value="1"/>
</dbReference>
<dbReference type="PRINTS" id="PR01044">
    <property type="entry name" value="TRNASYNTHGA"/>
</dbReference>
<dbReference type="GO" id="GO:0005524">
    <property type="term" value="F:ATP binding"/>
    <property type="evidence" value="ECO:0007669"/>
    <property type="project" value="UniProtKB-KW"/>
</dbReference>
<keyword evidence="9 12" id="KW-0030">Aminoacyl-tRNA synthetase</keyword>
<keyword evidence="8" id="KW-0648">Protein biosynthesis</keyword>
<dbReference type="GO" id="GO:0006426">
    <property type="term" value="P:glycyl-tRNA aminoacylation"/>
    <property type="evidence" value="ECO:0007669"/>
    <property type="project" value="InterPro"/>
</dbReference>
<dbReference type="AlphaFoldDB" id="A0A455T9Y2"/>
<evidence type="ECO:0000256" key="10">
    <source>
        <dbReference type="ARBA" id="ARBA00031660"/>
    </source>
</evidence>
<evidence type="ECO:0000313" key="12">
    <source>
        <dbReference type="EMBL" id="BBI01123.1"/>
    </source>
</evidence>
<dbReference type="Proteomes" id="UP000317544">
    <property type="component" value="Chromosome"/>
</dbReference>
<keyword evidence="6" id="KW-0547">Nucleotide-binding</keyword>
<dbReference type="PANTHER" id="PTHR30075">
    <property type="entry name" value="GLYCYL-TRNA SYNTHETASE"/>
    <property type="match status" value="1"/>
</dbReference>
<dbReference type="Gene3D" id="1.20.58.180">
    <property type="entry name" value="Class II aaRS and biotin synthetases, domain 2"/>
    <property type="match status" value="1"/>
</dbReference>
<evidence type="ECO:0000256" key="2">
    <source>
        <dbReference type="ARBA" id="ARBA00011209"/>
    </source>
</evidence>
<dbReference type="NCBIfam" id="TIGR00388">
    <property type="entry name" value="glyQ"/>
    <property type="match status" value="1"/>
</dbReference>
<dbReference type="EC" id="6.1.1.14" evidence="3"/>
<dbReference type="PANTHER" id="PTHR30075:SF2">
    <property type="entry name" value="GLYCINE--TRNA LIGASE, CHLOROPLASTIC_MITOCHONDRIAL 2"/>
    <property type="match status" value="1"/>
</dbReference>
<dbReference type="InterPro" id="IPR002310">
    <property type="entry name" value="Gly-tRNA_ligase_asu"/>
</dbReference>
<evidence type="ECO:0000256" key="8">
    <source>
        <dbReference type="ARBA" id="ARBA00022917"/>
    </source>
</evidence>
<evidence type="ECO:0000256" key="3">
    <source>
        <dbReference type="ARBA" id="ARBA00012829"/>
    </source>
</evidence>
<dbReference type="GO" id="GO:0004820">
    <property type="term" value="F:glycine-tRNA ligase activity"/>
    <property type="evidence" value="ECO:0007669"/>
    <property type="project" value="UniProtKB-EC"/>
</dbReference>
<evidence type="ECO:0000256" key="1">
    <source>
        <dbReference type="ARBA" id="ARBA00008226"/>
    </source>
</evidence>
<keyword evidence="7" id="KW-0067">ATP-binding</keyword>
<name>A0A455T9Y2_9GAMM</name>
<evidence type="ECO:0000256" key="4">
    <source>
        <dbReference type="ARBA" id="ARBA00018257"/>
    </source>
</evidence>
<comment type="catalytic activity">
    <reaction evidence="11">
        <text>tRNA(Gly) + glycine + ATP = glycyl-tRNA(Gly) + AMP + diphosphate</text>
        <dbReference type="Rhea" id="RHEA:16013"/>
        <dbReference type="Rhea" id="RHEA-COMP:9664"/>
        <dbReference type="Rhea" id="RHEA-COMP:9683"/>
        <dbReference type="ChEBI" id="CHEBI:30616"/>
        <dbReference type="ChEBI" id="CHEBI:33019"/>
        <dbReference type="ChEBI" id="CHEBI:57305"/>
        <dbReference type="ChEBI" id="CHEBI:78442"/>
        <dbReference type="ChEBI" id="CHEBI:78522"/>
        <dbReference type="ChEBI" id="CHEBI:456215"/>
        <dbReference type="EC" id="6.1.1.14"/>
    </reaction>
</comment>
<gene>
    <name evidence="12" type="primary">glyQ</name>
    <name evidence="12" type="ORF">BUCNMO_108</name>
</gene>
<dbReference type="NCBIfam" id="NF006827">
    <property type="entry name" value="PRK09348.1"/>
    <property type="match status" value="1"/>
</dbReference>
<accession>A0A455T9Y2</accession>
<protein>
    <recommendedName>
        <fullName evidence="4">Glycine--tRNA ligase alpha subunit</fullName>
        <ecNumber evidence="3">6.1.1.14</ecNumber>
    </recommendedName>
    <alternativeName>
        <fullName evidence="10">Glycyl-tRNA synthetase alpha subunit</fullName>
    </alternativeName>
</protein>
<dbReference type="PROSITE" id="PS50861">
    <property type="entry name" value="AA_TRNA_LIGASE_II_GLYAB"/>
    <property type="match status" value="1"/>
</dbReference>
<comment type="subunit">
    <text evidence="2">Tetramer of two alpha and two beta subunits.</text>
</comment>
<organism evidence="12 13">
    <name type="scientific">Buchnera aphidicola</name>
    <name type="common">Nipponaphis monzeni</name>
    <dbReference type="NCBI Taxonomy" id="2495405"/>
    <lineage>
        <taxon>Bacteria</taxon>
        <taxon>Pseudomonadati</taxon>
        <taxon>Pseudomonadota</taxon>
        <taxon>Gammaproteobacteria</taxon>
        <taxon>Enterobacterales</taxon>
        <taxon>Erwiniaceae</taxon>
        <taxon>Buchnera</taxon>
    </lineage>
</organism>
<dbReference type="Pfam" id="PF02091">
    <property type="entry name" value="tRNA-synt_2e"/>
    <property type="match status" value="1"/>
</dbReference>
<evidence type="ECO:0000313" key="13">
    <source>
        <dbReference type="Proteomes" id="UP000317544"/>
    </source>
</evidence>
<keyword evidence="13" id="KW-1185">Reference proteome</keyword>
<evidence type="ECO:0000256" key="11">
    <source>
        <dbReference type="ARBA" id="ARBA00047937"/>
    </source>
</evidence>
<proteinExistence type="inferred from homology"/>
<dbReference type="Gene3D" id="3.30.930.10">
    <property type="entry name" value="Bira Bifunctional Protein, Domain 2"/>
    <property type="match status" value="1"/>
</dbReference>